<dbReference type="OrthoDB" id="5959381at2759"/>
<sequence>MPKQIPPRRRVVVDSDEEMGPKSARNGDSQAVRKLFRFFSRKHNPQTALVIRYAICFFLGGLVGLIPYLVFVIELCKANLEMRNPHLPSINGYSKHKDVPKNEALTSFSEISSAPVITTAYVDVNFTTLSSNSTGITTPRPTRVVTTEKKGPPPPTKVTLNYIRVTKSILEAKRPKLTMSTFPLVRAEGTGNDDISLQCSGTITVIRVRALGIPGDTSTVDDFNKHCQANLGQVDGTNVCIVSLKRVYKSRYPPFIKTVVTYTCSYTEEIS</sequence>
<proteinExistence type="predicted"/>
<keyword evidence="2" id="KW-1133">Transmembrane helix</keyword>
<dbReference type="Proteomes" id="UP000275408">
    <property type="component" value="Unassembled WGS sequence"/>
</dbReference>
<feature type="region of interest" description="Disordered" evidence="1">
    <location>
        <begin position="1"/>
        <end position="28"/>
    </location>
</feature>
<protein>
    <submittedName>
        <fullName evidence="3">Uncharacterized protein</fullName>
    </submittedName>
</protein>
<gene>
    <name evidence="3" type="ORF">pdam_00009635</name>
</gene>
<feature type="transmembrane region" description="Helical" evidence="2">
    <location>
        <begin position="50"/>
        <end position="73"/>
    </location>
</feature>
<keyword evidence="2" id="KW-0472">Membrane</keyword>
<dbReference type="EMBL" id="RCHS01002511">
    <property type="protein sequence ID" value="RMX47017.1"/>
    <property type="molecule type" value="Genomic_DNA"/>
</dbReference>
<feature type="region of interest" description="Disordered" evidence="1">
    <location>
        <begin position="135"/>
        <end position="156"/>
    </location>
</feature>
<organism evidence="3 4">
    <name type="scientific">Pocillopora damicornis</name>
    <name type="common">Cauliflower coral</name>
    <name type="synonym">Millepora damicornis</name>
    <dbReference type="NCBI Taxonomy" id="46731"/>
    <lineage>
        <taxon>Eukaryota</taxon>
        <taxon>Metazoa</taxon>
        <taxon>Cnidaria</taxon>
        <taxon>Anthozoa</taxon>
        <taxon>Hexacorallia</taxon>
        <taxon>Scleractinia</taxon>
        <taxon>Astrocoeniina</taxon>
        <taxon>Pocilloporidae</taxon>
        <taxon>Pocillopora</taxon>
    </lineage>
</organism>
<evidence type="ECO:0000256" key="2">
    <source>
        <dbReference type="SAM" id="Phobius"/>
    </source>
</evidence>
<accession>A0A3M6U079</accession>
<keyword evidence="2" id="KW-0812">Transmembrane</keyword>
<dbReference type="AlphaFoldDB" id="A0A3M6U079"/>
<name>A0A3M6U079_POCDA</name>
<reference evidence="3 4" key="1">
    <citation type="journal article" date="2018" name="Sci. Rep.">
        <title>Comparative analysis of the Pocillopora damicornis genome highlights role of immune system in coral evolution.</title>
        <authorList>
            <person name="Cunning R."/>
            <person name="Bay R.A."/>
            <person name="Gillette P."/>
            <person name="Baker A.C."/>
            <person name="Traylor-Knowles N."/>
        </authorList>
    </citation>
    <scope>NUCLEOTIDE SEQUENCE [LARGE SCALE GENOMIC DNA]</scope>
    <source>
        <strain evidence="3">RSMAS</strain>
        <tissue evidence="3">Whole animal</tissue>
    </source>
</reference>
<evidence type="ECO:0000313" key="4">
    <source>
        <dbReference type="Proteomes" id="UP000275408"/>
    </source>
</evidence>
<keyword evidence="4" id="KW-1185">Reference proteome</keyword>
<comment type="caution">
    <text evidence="3">The sequence shown here is derived from an EMBL/GenBank/DDBJ whole genome shotgun (WGS) entry which is preliminary data.</text>
</comment>
<evidence type="ECO:0000256" key="1">
    <source>
        <dbReference type="SAM" id="MobiDB-lite"/>
    </source>
</evidence>
<feature type="compositionally biased region" description="Basic residues" evidence="1">
    <location>
        <begin position="1"/>
        <end position="10"/>
    </location>
</feature>
<evidence type="ECO:0000313" key="3">
    <source>
        <dbReference type="EMBL" id="RMX47017.1"/>
    </source>
</evidence>